<dbReference type="Proteomes" id="UP000273143">
    <property type="component" value="Chromosome"/>
</dbReference>
<evidence type="ECO:0000313" key="1">
    <source>
        <dbReference type="EMBL" id="AZS50355.1"/>
    </source>
</evidence>
<protein>
    <submittedName>
        <fullName evidence="1">Uncharacterized protein</fullName>
    </submittedName>
</protein>
<gene>
    <name evidence="1" type="ORF">DM558_06005</name>
</gene>
<organism evidence="1 2">
    <name type="scientific">Entomomonas moraniae</name>
    <dbReference type="NCBI Taxonomy" id="2213226"/>
    <lineage>
        <taxon>Bacteria</taxon>
        <taxon>Pseudomonadati</taxon>
        <taxon>Pseudomonadota</taxon>
        <taxon>Gammaproteobacteria</taxon>
        <taxon>Pseudomonadales</taxon>
        <taxon>Pseudomonadaceae</taxon>
        <taxon>Entomomonas</taxon>
    </lineage>
</organism>
<sequence length="68" mass="7789">MLIKNNRLLQVAISKQDVKLLDNIVKTTDYYDENKALKVNMGYGTGYEFPCASLKNLHSVDQVVKDRK</sequence>
<evidence type="ECO:0000313" key="2">
    <source>
        <dbReference type="Proteomes" id="UP000273143"/>
    </source>
</evidence>
<dbReference type="KEGG" id="emo:DM558_06005"/>
<keyword evidence="2" id="KW-1185">Reference proteome</keyword>
<reference evidence="2" key="1">
    <citation type="submission" date="2018-06" db="EMBL/GenBank/DDBJ databases">
        <title>Complete genome of Pseudomonas insecticola strain QZS01.</title>
        <authorList>
            <person name="Wang J."/>
            <person name="Su Q."/>
        </authorList>
    </citation>
    <scope>NUCLEOTIDE SEQUENCE [LARGE SCALE GENOMIC DNA]</scope>
    <source>
        <strain evidence="2">QZS01</strain>
    </source>
</reference>
<proteinExistence type="predicted"/>
<accession>A0A3S9XD68</accession>
<dbReference type="EMBL" id="CP029822">
    <property type="protein sequence ID" value="AZS50355.1"/>
    <property type="molecule type" value="Genomic_DNA"/>
</dbReference>
<dbReference type="AlphaFoldDB" id="A0A3S9XD68"/>
<name>A0A3S9XD68_9GAMM</name>